<dbReference type="KEGG" id="vg:80559502"/>
<organism evidence="2 3">
    <name type="scientific">Gordonia phage Reyja</name>
    <dbReference type="NCBI Taxonomy" id="2571250"/>
    <lineage>
        <taxon>Viruses</taxon>
        <taxon>Duplodnaviria</taxon>
        <taxon>Heunggongvirae</taxon>
        <taxon>Uroviricota</taxon>
        <taxon>Caudoviricetes</taxon>
        <taxon>Santhisvirus</taxon>
        <taxon>Santhisvirus reyja</taxon>
    </lineage>
</organism>
<evidence type="ECO:0000313" key="3">
    <source>
        <dbReference type="Proteomes" id="UP000298786"/>
    </source>
</evidence>
<feature type="region of interest" description="Disordered" evidence="1">
    <location>
        <begin position="35"/>
        <end position="61"/>
    </location>
</feature>
<dbReference type="EMBL" id="MK814759">
    <property type="protein sequence ID" value="QCG77786.1"/>
    <property type="molecule type" value="Genomic_DNA"/>
</dbReference>
<dbReference type="Proteomes" id="UP000298786">
    <property type="component" value="Segment"/>
</dbReference>
<sequence>MSRLGCTECGRPVRAGQGRRHLSCSPVCTRCSHPITSRDDSTARDGRHGHCVPTAGREGAS</sequence>
<proteinExistence type="predicted"/>
<accession>A0A4D6T6U6</accession>
<feature type="compositionally biased region" description="Basic and acidic residues" evidence="1">
    <location>
        <begin position="36"/>
        <end position="48"/>
    </location>
</feature>
<name>A0A4D6T6U6_9CAUD</name>
<dbReference type="RefSeq" id="YP_010842702.1">
    <property type="nucleotide sequence ID" value="NC_079144.1"/>
</dbReference>
<gene>
    <name evidence="2" type="primary">40</name>
    <name evidence="2" type="ORF">SEA_REYJA_40</name>
</gene>
<evidence type="ECO:0000256" key="1">
    <source>
        <dbReference type="SAM" id="MobiDB-lite"/>
    </source>
</evidence>
<evidence type="ECO:0008006" key="4">
    <source>
        <dbReference type="Google" id="ProtNLM"/>
    </source>
</evidence>
<keyword evidence="3" id="KW-1185">Reference proteome</keyword>
<dbReference type="GeneID" id="80559502"/>
<reference evidence="2 3" key="1">
    <citation type="submission" date="2019-04" db="EMBL/GenBank/DDBJ databases">
        <authorList>
            <person name="Pope W.H."/>
            <person name="Garlena R.A."/>
            <person name="Russell D.A."/>
            <person name="Jacobs-Sera D."/>
            <person name="Hatfull G.F."/>
        </authorList>
    </citation>
    <scope>NUCLEOTIDE SEQUENCE [LARGE SCALE GENOMIC DNA]</scope>
</reference>
<evidence type="ECO:0000313" key="2">
    <source>
        <dbReference type="EMBL" id="QCG77786.1"/>
    </source>
</evidence>
<protein>
    <recommendedName>
        <fullName evidence="4">DNA binding protein</fullName>
    </recommendedName>
</protein>